<dbReference type="PRINTS" id="PR01438">
    <property type="entry name" value="UNVRSLSTRESS"/>
</dbReference>
<dbReference type="Pfam" id="PF00582">
    <property type="entry name" value="Usp"/>
    <property type="match status" value="1"/>
</dbReference>
<evidence type="ECO:0000259" key="2">
    <source>
        <dbReference type="Pfam" id="PF00582"/>
    </source>
</evidence>
<dbReference type="AlphaFoldDB" id="A0A5B6TDN5"/>
<dbReference type="Gene3D" id="3.40.50.620">
    <property type="entry name" value="HUPs"/>
    <property type="match status" value="2"/>
</dbReference>
<name>A0A5B6TDN5_9BACT</name>
<dbReference type="CDD" id="cd00293">
    <property type="entry name" value="USP-like"/>
    <property type="match status" value="1"/>
</dbReference>
<feature type="domain" description="UspA" evidence="2">
    <location>
        <begin position="1"/>
        <end position="140"/>
    </location>
</feature>
<dbReference type="EMBL" id="VKKY01000003">
    <property type="protein sequence ID" value="KAA3437134.1"/>
    <property type="molecule type" value="Genomic_DNA"/>
</dbReference>
<dbReference type="Proteomes" id="UP000324133">
    <property type="component" value="Unassembled WGS sequence"/>
</dbReference>
<evidence type="ECO:0000313" key="4">
    <source>
        <dbReference type="Proteomes" id="UP000324133"/>
    </source>
</evidence>
<reference evidence="3 4" key="1">
    <citation type="submission" date="2019-07" db="EMBL/GenBank/DDBJ databases">
        <title>Rufibacter sp. nov., isolated from lake sediment.</title>
        <authorList>
            <person name="Qu J.-H."/>
        </authorList>
    </citation>
    <scope>NUCLEOTIDE SEQUENCE [LARGE SCALE GENOMIC DNA]</scope>
    <source>
        <strain evidence="3 4">NBS58-1</strain>
    </source>
</reference>
<dbReference type="InterPro" id="IPR006015">
    <property type="entry name" value="Universal_stress_UspA"/>
</dbReference>
<evidence type="ECO:0000313" key="3">
    <source>
        <dbReference type="EMBL" id="KAA3437134.1"/>
    </source>
</evidence>
<proteinExistence type="inferred from homology"/>
<dbReference type="RefSeq" id="WP_149093074.1">
    <property type="nucleotide sequence ID" value="NZ_VKKY01000003.1"/>
</dbReference>
<gene>
    <name evidence="3" type="ORF">FOA19_22480</name>
</gene>
<organism evidence="3 4">
    <name type="scientific">Rufibacter hautae</name>
    <dbReference type="NCBI Taxonomy" id="2595005"/>
    <lineage>
        <taxon>Bacteria</taxon>
        <taxon>Pseudomonadati</taxon>
        <taxon>Bacteroidota</taxon>
        <taxon>Cytophagia</taxon>
        <taxon>Cytophagales</taxon>
        <taxon>Hymenobacteraceae</taxon>
        <taxon>Rufibacter</taxon>
    </lineage>
</organism>
<dbReference type="PANTHER" id="PTHR46268">
    <property type="entry name" value="STRESS RESPONSE PROTEIN NHAX"/>
    <property type="match status" value="1"/>
</dbReference>
<dbReference type="InterPro" id="IPR014729">
    <property type="entry name" value="Rossmann-like_a/b/a_fold"/>
</dbReference>
<dbReference type="InterPro" id="IPR006016">
    <property type="entry name" value="UspA"/>
</dbReference>
<dbReference type="PANTHER" id="PTHR46268:SF6">
    <property type="entry name" value="UNIVERSAL STRESS PROTEIN UP12"/>
    <property type="match status" value="1"/>
</dbReference>
<accession>A0A5B6TDN5</accession>
<comment type="caution">
    <text evidence="3">The sequence shown here is derived from an EMBL/GenBank/DDBJ whole genome shotgun (WGS) entry which is preliminary data.</text>
</comment>
<dbReference type="SUPFAM" id="SSF52402">
    <property type="entry name" value="Adenine nucleotide alpha hydrolases-like"/>
    <property type="match status" value="2"/>
</dbReference>
<comment type="similarity">
    <text evidence="1">Belongs to the universal stress protein A family.</text>
</comment>
<evidence type="ECO:0000256" key="1">
    <source>
        <dbReference type="ARBA" id="ARBA00008791"/>
    </source>
</evidence>
<protein>
    <submittedName>
        <fullName evidence="3">Universal stress protein</fullName>
    </submittedName>
</protein>
<keyword evidence="4" id="KW-1185">Reference proteome</keyword>
<dbReference type="OrthoDB" id="1522603at2"/>
<sequence>MKTILVPTDFSAVACNALEYALAVATVTQSRILLVHVVDVASTFSQYHTFLDSVTSQLLADAEHELKTIAEKKRISVPVKLQTVCTLGNFVAEVNSLATQNAVDFVVMGTHGQGGILDKIFGTNALAFMNQAKCPVLLVPQNATFKGIHQIAFAYDLDSEVTSVLRQLFQWATPFNAQVSIINCLSERQLNLVPDFSLLQSIIKTFPVENYSLIQRKEDDVVKGIFDFVQENQTEVLAIATHEKVFLEELLHRSVSKRLLFQTQVPLLAFQETISYPKKIQLHEQLTQESYS</sequence>